<keyword evidence="11" id="KW-1185">Reference proteome</keyword>
<dbReference type="GO" id="GO:0050839">
    <property type="term" value="F:cell adhesion molecule binding"/>
    <property type="evidence" value="ECO:0007669"/>
    <property type="project" value="TreeGrafter"/>
</dbReference>
<evidence type="ECO:0000256" key="5">
    <source>
        <dbReference type="ARBA" id="ARBA00023319"/>
    </source>
</evidence>
<feature type="domain" description="Ig-like" evidence="9">
    <location>
        <begin position="323"/>
        <end position="411"/>
    </location>
</feature>
<dbReference type="InterPro" id="IPR051275">
    <property type="entry name" value="Cell_adhesion_signaling"/>
</dbReference>
<keyword evidence="8" id="KW-0732">Signal</keyword>
<dbReference type="InterPro" id="IPR013783">
    <property type="entry name" value="Ig-like_fold"/>
</dbReference>
<keyword evidence="7" id="KW-1133">Transmembrane helix</keyword>
<comment type="caution">
    <text evidence="10">The sequence shown here is derived from an EMBL/GenBank/DDBJ whole genome shotgun (WGS) entry which is preliminary data.</text>
</comment>
<feature type="signal peptide" evidence="8">
    <location>
        <begin position="1"/>
        <end position="20"/>
    </location>
</feature>
<dbReference type="InterPro" id="IPR007110">
    <property type="entry name" value="Ig-like_dom"/>
</dbReference>
<feature type="region of interest" description="Disordered" evidence="6">
    <location>
        <begin position="648"/>
        <end position="682"/>
    </location>
</feature>
<organism evidence="10 11">
    <name type="scientific">Artemia franciscana</name>
    <name type="common">Brine shrimp</name>
    <name type="synonym">Artemia sanfranciscana</name>
    <dbReference type="NCBI Taxonomy" id="6661"/>
    <lineage>
        <taxon>Eukaryota</taxon>
        <taxon>Metazoa</taxon>
        <taxon>Ecdysozoa</taxon>
        <taxon>Arthropoda</taxon>
        <taxon>Crustacea</taxon>
        <taxon>Branchiopoda</taxon>
        <taxon>Anostraca</taxon>
        <taxon>Artemiidae</taxon>
        <taxon>Artemia</taxon>
    </lineage>
</organism>
<dbReference type="CDD" id="cd00096">
    <property type="entry name" value="Ig"/>
    <property type="match status" value="1"/>
</dbReference>
<evidence type="ECO:0000313" key="11">
    <source>
        <dbReference type="Proteomes" id="UP001187531"/>
    </source>
</evidence>
<comment type="subcellular location">
    <subcellularLocation>
        <location evidence="1">Membrane</location>
        <topology evidence="1">Single-pass type I membrane protein</topology>
    </subcellularLocation>
</comment>
<dbReference type="InterPro" id="IPR003598">
    <property type="entry name" value="Ig_sub2"/>
</dbReference>
<feature type="domain" description="Ig-like" evidence="9">
    <location>
        <begin position="123"/>
        <end position="225"/>
    </location>
</feature>
<evidence type="ECO:0000259" key="9">
    <source>
        <dbReference type="PROSITE" id="PS50835"/>
    </source>
</evidence>
<keyword evidence="5" id="KW-0393">Immunoglobulin domain</keyword>
<dbReference type="InterPro" id="IPR003599">
    <property type="entry name" value="Ig_sub"/>
</dbReference>
<name>A0AA88L0Q9_ARTSF</name>
<evidence type="ECO:0000256" key="1">
    <source>
        <dbReference type="ARBA" id="ARBA00004479"/>
    </source>
</evidence>
<dbReference type="Proteomes" id="UP001187531">
    <property type="component" value="Unassembled WGS sequence"/>
</dbReference>
<evidence type="ECO:0000256" key="8">
    <source>
        <dbReference type="SAM" id="SignalP"/>
    </source>
</evidence>
<keyword evidence="3" id="KW-1015">Disulfide bond</keyword>
<dbReference type="Gene3D" id="2.60.40.10">
    <property type="entry name" value="Immunoglobulins"/>
    <property type="match status" value="5"/>
</dbReference>
<proteinExistence type="predicted"/>
<dbReference type="InterPro" id="IPR036179">
    <property type="entry name" value="Ig-like_dom_sf"/>
</dbReference>
<dbReference type="PANTHER" id="PTHR11640:SF154">
    <property type="entry name" value="IRREGULAR CHIASM C-ROUGHEST PROTEIN-LIKE PROTEIN"/>
    <property type="match status" value="1"/>
</dbReference>
<dbReference type="SUPFAM" id="SSF48726">
    <property type="entry name" value="Immunoglobulin"/>
    <property type="match status" value="4"/>
</dbReference>
<evidence type="ECO:0000256" key="7">
    <source>
        <dbReference type="SAM" id="Phobius"/>
    </source>
</evidence>
<dbReference type="AlphaFoldDB" id="A0AA88L0Q9"/>
<dbReference type="SMART" id="SM00409">
    <property type="entry name" value="IG"/>
    <property type="match status" value="5"/>
</dbReference>
<dbReference type="GO" id="GO:0098609">
    <property type="term" value="P:cell-cell adhesion"/>
    <property type="evidence" value="ECO:0007669"/>
    <property type="project" value="TreeGrafter"/>
</dbReference>
<keyword evidence="2 7" id="KW-0472">Membrane</keyword>
<feature type="transmembrane region" description="Helical" evidence="7">
    <location>
        <begin position="526"/>
        <end position="551"/>
    </location>
</feature>
<evidence type="ECO:0000256" key="6">
    <source>
        <dbReference type="SAM" id="MobiDB-lite"/>
    </source>
</evidence>
<dbReference type="Pfam" id="PF07679">
    <property type="entry name" value="I-set"/>
    <property type="match status" value="1"/>
</dbReference>
<evidence type="ECO:0000313" key="10">
    <source>
        <dbReference type="EMBL" id="KAK2709079.1"/>
    </source>
</evidence>
<dbReference type="InterPro" id="IPR013162">
    <property type="entry name" value="CD80_C2-set"/>
</dbReference>
<feature type="domain" description="Ig-like" evidence="9">
    <location>
        <begin position="236"/>
        <end position="318"/>
    </location>
</feature>
<evidence type="ECO:0000256" key="4">
    <source>
        <dbReference type="ARBA" id="ARBA00023180"/>
    </source>
</evidence>
<evidence type="ECO:0000256" key="3">
    <source>
        <dbReference type="ARBA" id="ARBA00023157"/>
    </source>
</evidence>
<dbReference type="GO" id="GO:0005886">
    <property type="term" value="C:plasma membrane"/>
    <property type="evidence" value="ECO:0007669"/>
    <property type="project" value="TreeGrafter"/>
</dbReference>
<evidence type="ECO:0000256" key="2">
    <source>
        <dbReference type="ARBA" id="ARBA00023136"/>
    </source>
</evidence>
<dbReference type="EMBL" id="JAVRJZ010000017">
    <property type="protein sequence ID" value="KAK2709079.1"/>
    <property type="molecule type" value="Genomic_DNA"/>
</dbReference>
<dbReference type="PROSITE" id="PS50835">
    <property type="entry name" value="IG_LIKE"/>
    <property type="match status" value="4"/>
</dbReference>
<accession>A0AA88L0Q9</accession>
<dbReference type="SMART" id="SM00408">
    <property type="entry name" value="IGc2"/>
    <property type="match status" value="3"/>
</dbReference>
<gene>
    <name evidence="10" type="ORF">QYM36_012932</name>
</gene>
<sequence length="698" mass="76936">MDMEFRFFIFSLMLIGFGNTLQQFSNQPEYTEVNPGQSVVLSCKVQDKGGQCIWQRDRRPIGMYAGKYEWAADRDSGDCSLRISNAKLDFDDGLWECQVTNSAIDVLDSLTSEPAQLVVRVPPQMVSIVYNGSHVERPGNITVQSDTNAMVQCVSAGANPVPNLRWFIGDEEISHNAYQMNSTMEGTSKSWIATSTLEFKIRRDQHNRILRCVSEHEALLEKKLETGIKLNVQYAPVVSLRTSLPADLEEGVDSASILCEADANPPATIIWRKVGSLEILGLQENLEFDPIDRNHAGSYTCEARNAIGSSELVESTVDVKYPPSDVLVFGANDGNLIVPVGGSTRLECQADAKPAPLFKWFQKTEDGMIPRGEGRFLVLSSMSYEYQGEYHCSASNIISNRERSAISSSISVKITGPPQFVPFTDQHVTVTKGEDAILRLAFCSNPKPSKITWQWGHITLEAGAGLQGRYVAEAIIKSKRANCYEARLRIQRTEQTDSRFFSLTVENEKGSDLSTLTLHVTESVSLAAVVGVIVACLMLLILVTLCLLYAFRSERCCFSSKGNLKSSSDIEKGKLDLSLSNGHNGKLSSTSSVSIDISKKKFSSGYVSTDEFYPSYTESIPVEESVENSSIKSGKASLQYADLQLPRASNNGSMRAKSNRQKHPDYGLPSVTPVPCSPKNDTMNITNGNWPIRNIVNV</sequence>
<dbReference type="GO" id="GO:0005911">
    <property type="term" value="C:cell-cell junction"/>
    <property type="evidence" value="ECO:0007669"/>
    <property type="project" value="TreeGrafter"/>
</dbReference>
<protein>
    <recommendedName>
        <fullName evidence="9">Ig-like domain-containing protein</fullName>
    </recommendedName>
</protein>
<keyword evidence="7" id="KW-0812">Transmembrane</keyword>
<dbReference type="Pfam" id="PF13927">
    <property type="entry name" value="Ig_3"/>
    <property type="match status" value="2"/>
</dbReference>
<dbReference type="InterPro" id="IPR013098">
    <property type="entry name" value="Ig_I-set"/>
</dbReference>
<reference evidence="10" key="1">
    <citation type="submission" date="2023-07" db="EMBL/GenBank/DDBJ databases">
        <title>Chromosome-level genome assembly of Artemia franciscana.</title>
        <authorList>
            <person name="Jo E."/>
        </authorList>
    </citation>
    <scope>NUCLEOTIDE SEQUENCE</scope>
    <source>
        <tissue evidence="10">Whole body</tissue>
    </source>
</reference>
<dbReference type="Pfam" id="PF08205">
    <property type="entry name" value="C2-set_2"/>
    <property type="match status" value="1"/>
</dbReference>
<feature type="domain" description="Ig-like" evidence="9">
    <location>
        <begin position="22"/>
        <end position="111"/>
    </location>
</feature>
<keyword evidence="4" id="KW-0325">Glycoprotein</keyword>
<dbReference type="PANTHER" id="PTHR11640">
    <property type="entry name" value="NEPHRIN"/>
    <property type="match status" value="1"/>
</dbReference>
<feature type="chain" id="PRO_5041702889" description="Ig-like domain-containing protein" evidence="8">
    <location>
        <begin position="21"/>
        <end position="698"/>
    </location>
</feature>